<evidence type="ECO:0000313" key="9">
    <source>
        <dbReference type="Proteomes" id="UP000664495"/>
    </source>
</evidence>
<dbReference type="EMBL" id="JAFLVR010000023">
    <property type="protein sequence ID" value="MBO0452720.1"/>
    <property type="molecule type" value="Genomic_DNA"/>
</dbReference>
<name>A0ABS3HGZ2_9ENTE</name>
<evidence type="ECO:0000256" key="2">
    <source>
        <dbReference type="ARBA" id="ARBA00022475"/>
    </source>
</evidence>
<feature type="domain" description="Metallo-beta-lactamase" evidence="7">
    <location>
        <begin position="445"/>
        <end position="648"/>
    </location>
</feature>
<dbReference type="Pfam" id="PF00753">
    <property type="entry name" value="Lactamase_B"/>
    <property type="match status" value="1"/>
</dbReference>
<evidence type="ECO:0000259" key="7">
    <source>
        <dbReference type="SMART" id="SM00849"/>
    </source>
</evidence>
<organism evidence="8 9">
    <name type="scientific">Candidatus Enterococcus murrayae</name>
    <dbReference type="NCBI Taxonomy" id="2815321"/>
    <lineage>
        <taxon>Bacteria</taxon>
        <taxon>Bacillati</taxon>
        <taxon>Bacillota</taxon>
        <taxon>Bacilli</taxon>
        <taxon>Lactobacillales</taxon>
        <taxon>Enterococcaceae</taxon>
        <taxon>Enterococcus</taxon>
    </lineage>
</organism>
<feature type="transmembrane region" description="Helical" evidence="6">
    <location>
        <begin position="241"/>
        <end position="258"/>
    </location>
</feature>
<accession>A0ABS3HGZ2</accession>
<dbReference type="InterPro" id="IPR004477">
    <property type="entry name" value="ComEC_N"/>
</dbReference>
<evidence type="ECO:0000256" key="6">
    <source>
        <dbReference type="SAM" id="Phobius"/>
    </source>
</evidence>
<evidence type="ECO:0000256" key="3">
    <source>
        <dbReference type="ARBA" id="ARBA00022692"/>
    </source>
</evidence>
<reference evidence="8 9" key="1">
    <citation type="submission" date="2021-03" db="EMBL/GenBank/DDBJ databases">
        <title>Enterococcal diversity collection.</title>
        <authorList>
            <person name="Gilmore M.S."/>
            <person name="Schwartzman J."/>
            <person name="Van Tyne D."/>
            <person name="Martin M."/>
            <person name="Earl A.M."/>
            <person name="Manson A.L."/>
            <person name="Straub T."/>
            <person name="Salamzade R."/>
            <person name="Saavedra J."/>
            <person name="Lebreton F."/>
            <person name="Prichula J."/>
            <person name="Schaufler K."/>
            <person name="Gaca A."/>
            <person name="Sgardioli B."/>
            <person name="Wagenaar J."/>
            <person name="Strong T."/>
        </authorList>
    </citation>
    <scope>NUCLEOTIDE SEQUENCE [LARGE SCALE GENOMIC DNA]</scope>
    <source>
        <strain evidence="8 9">MJM16</strain>
    </source>
</reference>
<dbReference type="InterPro" id="IPR001279">
    <property type="entry name" value="Metallo-B-lactamas"/>
</dbReference>
<dbReference type="InterPro" id="IPR004797">
    <property type="entry name" value="Competence_ComEC/Rec2"/>
</dbReference>
<dbReference type="SUPFAM" id="SSF56281">
    <property type="entry name" value="Metallo-hydrolase/oxidoreductase"/>
    <property type="match status" value="1"/>
</dbReference>
<dbReference type="CDD" id="cd07731">
    <property type="entry name" value="ComA-like_MBL-fold"/>
    <property type="match status" value="1"/>
</dbReference>
<gene>
    <name evidence="8" type="ORF">JZO85_10585</name>
</gene>
<evidence type="ECO:0000256" key="1">
    <source>
        <dbReference type="ARBA" id="ARBA00004651"/>
    </source>
</evidence>
<evidence type="ECO:0000313" key="8">
    <source>
        <dbReference type="EMBL" id="MBO0452720.1"/>
    </source>
</evidence>
<sequence>MKSRKILLLAFLCSLFIGLRTYCYVNYIRAVPETITNQTITIQSDSVKLDGNLLKLTGKVNGKKYLVYYSLKSSEEKDFWSQKSIPNSAIISGETETFDPARNLNGFDAKKYYHSLGISRILQAQRFSSFQRKRSGLSGLRPRLIWSIDRHYSKRLASYIKALVIGYKDAEFAEYSAAYKMTGLLHLFTLSGLHIQFYLGGIHLLLKRLALTRETRLILLSIIGFLLIYLTGGGFSTIRAVLSFLIGFVCLTFDILLSKLDQWSLMLLLLILCYPLALWSVGAQLSLYFALLLLYLNDLRINVWQQTILFSILSLPLLIFSFSEWTIIGGLFTLLLFPIFEWVILPGCLLLFFGCFLPIPQLIEYLMEHFFILLEKFLKFAAFPNLTIGKPGFLIFLFLLLIVLLIIDRLKYRQKIFFLLGIAFFLIVSISLSANGLIAFVDVGQGDCIFIKLPFKQETFLIDTGGRLNFKQDKWQVRQLKRISDYNLLPLIKSLGCHKIDHLLVTHNDADHMGELKNVMRKVNVRNLYLADGSQMELRNLLRKVRGTKVHLVKRGDTIGRYLKLRVLSPEKSEGENDDSLVTYFQLNQQRFLLTGDLETTGEEELMKNYPQLRTDFLKIGHHGSNTSTGEELLEKTKPKYGIISVGKKNRYGHPTDETLEKLNKYQIKIFRTDQQGMVYYQWSEITKRGKIKVLIDFIE</sequence>
<dbReference type="Proteomes" id="UP000664495">
    <property type="component" value="Unassembled WGS sequence"/>
</dbReference>
<feature type="transmembrane region" description="Helical" evidence="6">
    <location>
        <begin position="265"/>
        <end position="296"/>
    </location>
</feature>
<dbReference type="PANTHER" id="PTHR30619:SF1">
    <property type="entry name" value="RECOMBINATION PROTEIN 2"/>
    <property type="match status" value="1"/>
</dbReference>
<feature type="transmembrane region" description="Helical" evidence="6">
    <location>
        <begin position="217"/>
        <end position="235"/>
    </location>
</feature>
<feature type="transmembrane region" description="Helical" evidence="6">
    <location>
        <begin position="343"/>
        <end position="363"/>
    </location>
</feature>
<keyword evidence="4 6" id="KW-1133">Transmembrane helix</keyword>
<dbReference type="InterPro" id="IPR035681">
    <property type="entry name" value="ComA-like_MBL"/>
</dbReference>
<comment type="subcellular location">
    <subcellularLocation>
        <location evidence="1">Cell membrane</location>
        <topology evidence="1">Multi-pass membrane protein</topology>
    </subcellularLocation>
</comment>
<dbReference type="Gene3D" id="3.60.15.10">
    <property type="entry name" value="Ribonuclease Z/Hydroxyacylglutathione hydrolase-like"/>
    <property type="match status" value="1"/>
</dbReference>
<comment type="caution">
    <text evidence="8">The sequence shown here is derived from an EMBL/GenBank/DDBJ whole genome shotgun (WGS) entry which is preliminary data.</text>
</comment>
<dbReference type="InterPro" id="IPR052159">
    <property type="entry name" value="Competence_DNA_uptake"/>
</dbReference>
<feature type="transmembrane region" description="Helical" evidence="6">
    <location>
        <begin position="184"/>
        <end position="205"/>
    </location>
</feature>
<dbReference type="NCBIfam" id="TIGR00361">
    <property type="entry name" value="ComEC_Rec2"/>
    <property type="match status" value="1"/>
</dbReference>
<proteinExistence type="predicted"/>
<dbReference type="InterPro" id="IPR036866">
    <property type="entry name" value="RibonucZ/Hydroxyglut_hydro"/>
</dbReference>
<dbReference type="NCBIfam" id="TIGR00360">
    <property type="entry name" value="ComEC_N-term"/>
    <property type="match status" value="1"/>
</dbReference>
<feature type="transmembrane region" description="Helical" evidence="6">
    <location>
        <begin position="383"/>
        <end position="407"/>
    </location>
</feature>
<dbReference type="SMART" id="SM00849">
    <property type="entry name" value="Lactamase_B"/>
    <property type="match status" value="1"/>
</dbReference>
<keyword evidence="5 6" id="KW-0472">Membrane</keyword>
<keyword evidence="9" id="KW-1185">Reference proteome</keyword>
<dbReference type="PANTHER" id="PTHR30619">
    <property type="entry name" value="DNA INTERNALIZATION/COMPETENCE PROTEIN COMEC/REC2"/>
    <property type="match status" value="1"/>
</dbReference>
<feature type="transmembrane region" description="Helical" evidence="6">
    <location>
        <begin position="416"/>
        <end position="441"/>
    </location>
</feature>
<evidence type="ECO:0000256" key="5">
    <source>
        <dbReference type="ARBA" id="ARBA00023136"/>
    </source>
</evidence>
<dbReference type="Pfam" id="PF03772">
    <property type="entry name" value="Competence"/>
    <property type="match status" value="1"/>
</dbReference>
<protein>
    <submittedName>
        <fullName evidence="8">DNA internalization-related competence protein ComEC/Rec2</fullName>
    </submittedName>
</protein>
<keyword evidence="3 6" id="KW-0812">Transmembrane</keyword>
<evidence type="ECO:0000256" key="4">
    <source>
        <dbReference type="ARBA" id="ARBA00022989"/>
    </source>
</evidence>
<keyword evidence="2" id="KW-1003">Cell membrane</keyword>
<feature type="transmembrane region" description="Helical" evidence="6">
    <location>
        <begin position="308"/>
        <end position="336"/>
    </location>
</feature>